<sequence length="110" mass="12603">MALKTKTKRLTRKELELRLAQYEKATVDDQASQVKQEVTAQERKVVWTEEMVRSLLVLRLNRYAAAFQATRSNQKLSVLWEKIALSLNIACSTSVPALQPRRSITVSKEN</sequence>
<comment type="caution">
    <text evidence="1">The sequence shown here is derived from an EMBL/GenBank/DDBJ whole genome shotgun (WGS) entry which is preliminary data.</text>
</comment>
<protein>
    <submittedName>
        <fullName evidence="1">Uncharacterized protein</fullName>
    </submittedName>
</protein>
<accession>A0A6G0WR15</accession>
<name>A0A6G0WR15_9STRA</name>
<dbReference type="EMBL" id="VJMJ01000160">
    <property type="protein sequence ID" value="KAF0729824.1"/>
    <property type="molecule type" value="Genomic_DNA"/>
</dbReference>
<proteinExistence type="predicted"/>
<organism evidence="1 2">
    <name type="scientific">Aphanomyces euteiches</name>
    <dbReference type="NCBI Taxonomy" id="100861"/>
    <lineage>
        <taxon>Eukaryota</taxon>
        <taxon>Sar</taxon>
        <taxon>Stramenopiles</taxon>
        <taxon>Oomycota</taxon>
        <taxon>Saprolegniomycetes</taxon>
        <taxon>Saprolegniales</taxon>
        <taxon>Verrucalvaceae</taxon>
        <taxon>Aphanomyces</taxon>
    </lineage>
</organism>
<reference evidence="1 2" key="1">
    <citation type="submission" date="2019-07" db="EMBL/GenBank/DDBJ databases">
        <title>Genomics analysis of Aphanomyces spp. identifies a new class of oomycete effector associated with host adaptation.</title>
        <authorList>
            <person name="Gaulin E."/>
        </authorList>
    </citation>
    <scope>NUCLEOTIDE SEQUENCE [LARGE SCALE GENOMIC DNA]</scope>
    <source>
        <strain evidence="1 2">ATCC 201684</strain>
    </source>
</reference>
<evidence type="ECO:0000313" key="2">
    <source>
        <dbReference type="Proteomes" id="UP000481153"/>
    </source>
</evidence>
<gene>
    <name evidence="1" type="ORF">Ae201684_012607</name>
</gene>
<evidence type="ECO:0000313" key="1">
    <source>
        <dbReference type="EMBL" id="KAF0729824.1"/>
    </source>
</evidence>
<dbReference type="Proteomes" id="UP000481153">
    <property type="component" value="Unassembled WGS sequence"/>
</dbReference>
<dbReference type="VEuPathDB" id="FungiDB:AeMF1_018732"/>
<dbReference type="AlphaFoldDB" id="A0A6G0WR15"/>
<keyword evidence="2" id="KW-1185">Reference proteome</keyword>